<dbReference type="RefSeq" id="WP_143083170.1">
    <property type="nucleotide sequence ID" value="NZ_FONT01000001.1"/>
</dbReference>
<dbReference type="InterPro" id="IPR025004">
    <property type="entry name" value="SenN/SenS"/>
</dbReference>
<gene>
    <name evidence="1" type="ORF">SAMN05192532_101556</name>
</gene>
<dbReference type="STRING" id="930128.SAMN05192532_101556"/>
<sequence>MFQKKRVSMKNLLEENKKEIMNNPTELEKIEEKWEKKRTVRRVSN</sequence>
<proteinExistence type="predicted"/>
<organism evidence="1 2">
    <name type="scientific">Alteribacillus iranensis</name>
    <dbReference type="NCBI Taxonomy" id="930128"/>
    <lineage>
        <taxon>Bacteria</taxon>
        <taxon>Bacillati</taxon>
        <taxon>Bacillota</taxon>
        <taxon>Bacilli</taxon>
        <taxon>Bacillales</taxon>
        <taxon>Bacillaceae</taxon>
        <taxon>Alteribacillus</taxon>
    </lineage>
</organism>
<dbReference type="Proteomes" id="UP000199516">
    <property type="component" value="Unassembled WGS sequence"/>
</dbReference>
<protein>
    <submittedName>
        <fullName evidence="1">Fur-regulated basic protein B</fullName>
    </submittedName>
</protein>
<evidence type="ECO:0000313" key="1">
    <source>
        <dbReference type="EMBL" id="SFE37067.1"/>
    </source>
</evidence>
<dbReference type="Pfam" id="PF13040">
    <property type="entry name" value="Fur_reg_FbpB"/>
    <property type="match status" value="1"/>
</dbReference>
<reference evidence="1 2" key="1">
    <citation type="submission" date="2016-10" db="EMBL/GenBank/DDBJ databases">
        <authorList>
            <person name="de Groot N.N."/>
        </authorList>
    </citation>
    <scope>NUCLEOTIDE SEQUENCE [LARGE SCALE GENOMIC DNA]</scope>
    <source>
        <strain evidence="1 2">DSM 23995</strain>
    </source>
</reference>
<accession>A0A1I1ZZZ1</accession>
<name>A0A1I1ZZZ1_9BACI</name>
<dbReference type="AlphaFoldDB" id="A0A1I1ZZZ1"/>
<dbReference type="EMBL" id="FONT01000001">
    <property type="protein sequence ID" value="SFE37067.1"/>
    <property type="molecule type" value="Genomic_DNA"/>
</dbReference>
<keyword evidence="2" id="KW-1185">Reference proteome</keyword>
<evidence type="ECO:0000313" key="2">
    <source>
        <dbReference type="Proteomes" id="UP000199516"/>
    </source>
</evidence>